<accession>A0A5J5GPI0</accession>
<comment type="caution">
    <text evidence="2">The sequence shown here is derived from an EMBL/GenBank/DDBJ whole genome shotgun (WGS) entry which is preliminary data.</text>
</comment>
<dbReference type="Proteomes" id="UP000326554">
    <property type="component" value="Unassembled WGS sequence"/>
</dbReference>
<organism evidence="2 3">
    <name type="scientific">Histidinibacterium aquaticum</name>
    <dbReference type="NCBI Taxonomy" id="2613962"/>
    <lineage>
        <taxon>Bacteria</taxon>
        <taxon>Pseudomonadati</taxon>
        <taxon>Pseudomonadota</taxon>
        <taxon>Alphaproteobacteria</taxon>
        <taxon>Rhodobacterales</taxon>
        <taxon>Paracoccaceae</taxon>
        <taxon>Histidinibacterium</taxon>
    </lineage>
</organism>
<name>A0A5J5GPI0_9RHOB</name>
<dbReference type="EMBL" id="VYQE01000001">
    <property type="protein sequence ID" value="KAA9009965.1"/>
    <property type="molecule type" value="Genomic_DNA"/>
</dbReference>
<reference evidence="2 3" key="1">
    <citation type="submission" date="2019-09" db="EMBL/GenBank/DDBJ databases">
        <authorList>
            <person name="Park J.-S."/>
            <person name="Choi H.-J."/>
        </authorList>
    </citation>
    <scope>NUCLEOTIDE SEQUENCE [LARGE SCALE GENOMIC DNA]</scope>
    <source>
        <strain evidence="2 3">176SS1-4</strain>
    </source>
</reference>
<evidence type="ECO:0000313" key="3">
    <source>
        <dbReference type="Proteomes" id="UP000326554"/>
    </source>
</evidence>
<proteinExistence type="predicted"/>
<sequence>MTSEQSACVTAIKALNGVLRQEIKALQAGDFVAVQELQAEKERLGAELKAAASLLDDSARLELRREFAALAGLIEQDRVLLERVASAAGDVGRELRRIRDRHSLGGLYGKSGQTQERPQAGSARIDASL</sequence>
<feature type="region of interest" description="Disordered" evidence="1">
    <location>
        <begin position="104"/>
        <end position="129"/>
    </location>
</feature>
<evidence type="ECO:0000313" key="2">
    <source>
        <dbReference type="EMBL" id="KAA9009965.1"/>
    </source>
</evidence>
<keyword evidence="3" id="KW-1185">Reference proteome</keyword>
<gene>
    <name evidence="2" type="ORF">F3S47_01495</name>
</gene>
<dbReference type="RefSeq" id="WP_150443450.1">
    <property type="nucleotide sequence ID" value="NZ_VYQE01000001.1"/>
</dbReference>
<evidence type="ECO:0008006" key="4">
    <source>
        <dbReference type="Google" id="ProtNLM"/>
    </source>
</evidence>
<dbReference type="AlphaFoldDB" id="A0A5J5GPI0"/>
<evidence type="ECO:0000256" key="1">
    <source>
        <dbReference type="SAM" id="MobiDB-lite"/>
    </source>
</evidence>
<protein>
    <recommendedName>
        <fullName evidence="4">Flagellar biosynthesis protein FlgN</fullName>
    </recommendedName>
</protein>